<dbReference type="AlphaFoldDB" id="A0AAW2HTV1"/>
<comment type="caution">
    <text evidence="6">Lacks conserved residue(s) required for the propagation of feature annotation.</text>
</comment>
<feature type="transmembrane region" description="Helical" evidence="6">
    <location>
        <begin position="133"/>
        <end position="150"/>
    </location>
</feature>
<comment type="function">
    <text evidence="6">Gustatory receptor which mediates acceptance or avoidance behavior, depending on its substrates.</text>
</comment>
<evidence type="ECO:0000256" key="3">
    <source>
        <dbReference type="ARBA" id="ARBA00022692"/>
    </source>
</evidence>
<evidence type="ECO:0000256" key="5">
    <source>
        <dbReference type="ARBA" id="ARBA00023136"/>
    </source>
</evidence>
<protein>
    <recommendedName>
        <fullName evidence="6">Gustatory receptor</fullName>
    </recommendedName>
</protein>
<accession>A0AAW2HTV1</accession>
<dbReference type="GO" id="GO:0005886">
    <property type="term" value="C:plasma membrane"/>
    <property type="evidence" value="ECO:0007669"/>
    <property type="project" value="UniProtKB-SubCell"/>
</dbReference>
<comment type="similarity">
    <text evidence="6">Belongs to the insect chemoreceptor superfamily. Gustatory receptor (GR) family.</text>
</comment>
<feature type="transmembrane region" description="Helical" evidence="6">
    <location>
        <begin position="45"/>
        <end position="66"/>
    </location>
</feature>
<dbReference type="GO" id="GO:0050909">
    <property type="term" value="P:sensory perception of taste"/>
    <property type="evidence" value="ECO:0007669"/>
    <property type="project" value="InterPro"/>
</dbReference>
<feature type="transmembrane region" description="Helical" evidence="6">
    <location>
        <begin position="162"/>
        <end position="183"/>
    </location>
</feature>
<keyword evidence="4 6" id="KW-1133">Transmembrane helix</keyword>
<organism evidence="7">
    <name type="scientific">Menopon gallinae</name>
    <name type="common">poultry shaft louse</name>
    <dbReference type="NCBI Taxonomy" id="328185"/>
    <lineage>
        <taxon>Eukaryota</taxon>
        <taxon>Metazoa</taxon>
        <taxon>Ecdysozoa</taxon>
        <taxon>Arthropoda</taxon>
        <taxon>Hexapoda</taxon>
        <taxon>Insecta</taxon>
        <taxon>Pterygota</taxon>
        <taxon>Neoptera</taxon>
        <taxon>Paraneoptera</taxon>
        <taxon>Psocodea</taxon>
        <taxon>Troctomorpha</taxon>
        <taxon>Phthiraptera</taxon>
        <taxon>Amblycera</taxon>
        <taxon>Menoponidae</taxon>
        <taxon>Menopon</taxon>
    </lineage>
</organism>
<keyword evidence="5 6" id="KW-0472">Membrane</keyword>
<keyword evidence="6" id="KW-0807">Transducer</keyword>
<dbReference type="InterPro" id="IPR013604">
    <property type="entry name" value="7TM_chemorcpt"/>
</dbReference>
<comment type="subcellular location">
    <subcellularLocation>
        <location evidence="1 6">Cell membrane</location>
        <topology evidence="1 6">Multi-pass membrane protein</topology>
    </subcellularLocation>
</comment>
<evidence type="ECO:0000313" key="7">
    <source>
        <dbReference type="EMBL" id="KAL0273151.1"/>
    </source>
</evidence>
<dbReference type="GO" id="GO:0007165">
    <property type="term" value="P:signal transduction"/>
    <property type="evidence" value="ECO:0007669"/>
    <property type="project" value="UniProtKB-KW"/>
</dbReference>
<keyword evidence="3 6" id="KW-0812">Transmembrane</keyword>
<keyword evidence="2 6" id="KW-1003">Cell membrane</keyword>
<dbReference type="EMBL" id="JARGDH010000003">
    <property type="protein sequence ID" value="KAL0273151.1"/>
    <property type="molecule type" value="Genomic_DNA"/>
</dbReference>
<dbReference type="Pfam" id="PF08395">
    <property type="entry name" value="7tm_7"/>
    <property type="match status" value="1"/>
</dbReference>
<sequence>MRKCSIYPGINGLLRVLKLYLYIPYKVDAGKNLGKNLIHDYLQSLYWITVFVVVMTDRFTALGGFMNNNPYKMLKQFRTLYITLYCNFIFCKSKTEYESIKDVFDHLKGIDETVRLTERQVTSFCRKLRYRTIQINTYFVFSLMHSFFRIKAKSAPAKTFRMIVLSFFIMQPFISDVLLWMLLTVCEQYYIFVHEQLERIQRTGREDDKAVNVRNLRVLYGKIHRAQTEINDLYADRILSGFVVNFFETIYFIFTIITIFKYWNDSIGQDFYIAFALLFIYVFTLFDRFWLIAKARSNLNKQRKHTSRIVHTLIDKSVEGYITSELSIFSLELLHRKSEITAKKFFTVDSTLLKSLLSGALTNILILMQMRLPGYENGIRPIEDLLL</sequence>
<evidence type="ECO:0000256" key="1">
    <source>
        <dbReference type="ARBA" id="ARBA00004651"/>
    </source>
</evidence>
<feature type="transmembrane region" description="Helical" evidence="6">
    <location>
        <begin position="7"/>
        <end position="25"/>
    </location>
</feature>
<feature type="transmembrane region" description="Helical" evidence="6">
    <location>
        <begin position="238"/>
        <end position="260"/>
    </location>
</feature>
<keyword evidence="6" id="KW-0675">Receptor</keyword>
<evidence type="ECO:0000256" key="6">
    <source>
        <dbReference type="RuleBase" id="RU363108"/>
    </source>
</evidence>
<evidence type="ECO:0000256" key="4">
    <source>
        <dbReference type="ARBA" id="ARBA00022989"/>
    </source>
</evidence>
<name>A0AAW2HTV1_9NEOP</name>
<evidence type="ECO:0000256" key="2">
    <source>
        <dbReference type="ARBA" id="ARBA00022475"/>
    </source>
</evidence>
<reference evidence="7" key="1">
    <citation type="journal article" date="2024" name="Gigascience">
        <title>Chromosome-level genome of the poultry shaft louse Menopon gallinae provides insight into the host-switching and adaptive evolution of parasitic lice.</title>
        <authorList>
            <person name="Xu Y."/>
            <person name="Ma L."/>
            <person name="Liu S."/>
            <person name="Liang Y."/>
            <person name="Liu Q."/>
            <person name="He Z."/>
            <person name="Tian L."/>
            <person name="Duan Y."/>
            <person name="Cai W."/>
            <person name="Li H."/>
            <person name="Song F."/>
        </authorList>
    </citation>
    <scope>NUCLEOTIDE SEQUENCE</scope>
    <source>
        <strain evidence="7">Cailab_2023a</strain>
    </source>
</reference>
<feature type="transmembrane region" description="Helical" evidence="6">
    <location>
        <begin position="272"/>
        <end position="293"/>
    </location>
</feature>
<proteinExistence type="inferred from homology"/>
<comment type="caution">
    <text evidence="7">The sequence shown here is derived from an EMBL/GenBank/DDBJ whole genome shotgun (WGS) entry which is preliminary data.</text>
</comment>
<gene>
    <name evidence="7" type="ORF">PYX00_005895</name>
</gene>